<feature type="region of interest" description="Disordered" evidence="1">
    <location>
        <begin position="386"/>
        <end position="440"/>
    </location>
</feature>
<gene>
    <name evidence="2" type="ORF">B0T25DRAFT_633873</name>
</gene>
<comment type="caution">
    <text evidence="2">The sequence shown here is derived from an EMBL/GenBank/DDBJ whole genome shotgun (WGS) entry which is preliminary data.</text>
</comment>
<evidence type="ECO:0000313" key="2">
    <source>
        <dbReference type="EMBL" id="KAK3346373.1"/>
    </source>
</evidence>
<reference evidence="2" key="1">
    <citation type="journal article" date="2023" name="Mol. Phylogenet. Evol.">
        <title>Genome-scale phylogeny and comparative genomics of the fungal order Sordariales.</title>
        <authorList>
            <person name="Hensen N."/>
            <person name="Bonometti L."/>
            <person name="Westerberg I."/>
            <person name="Brannstrom I.O."/>
            <person name="Guillou S."/>
            <person name="Cros-Aarteil S."/>
            <person name="Calhoun S."/>
            <person name="Haridas S."/>
            <person name="Kuo A."/>
            <person name="Mondo S."/>
            <person name="Pangilinan J."/>
            <person name="Riley R."/>
            <person name="LaButti K."/>
            <person name="Andreopoulos B."/>
            <person name="Lipzen A."/>
            <person name="Chen C."/>
            <person name="Yan M."/>
            <person name="Daum C."/>
            <person name="Ng V."/>
            <person name="Clum A."/>
            <person name="Steindorff A."/>
            <person name="Ohm R.A."/>
            <person name="Martin F."/>
            <person name="Silar P."/>
            <person name="Natvig D.O."/>
            <person name="Lalanne C."/>
            <person name="Gautier V."/>
            <person name="Ament-Velasquez S.L."/>
            <person name="Kruys A."/>
            <person name="Hutchinson M.I."/>
            <person name="Powell A.J."/>
            <person name="Barry K."/>
            <person name="Miller A.N."/>
            <person name="Grigoriev I.V."/>
            <person name="Debuchy R."/>
            <person name="Gladieux P."/>
            <person name="Hiltunen Thoren M."/>
            <person name="Johannesson H."/>
        </authorList>
    </citation>
    <scope>NUCLEOTIDE SEQUENCE</scope>
    <source>
        <strain evidence="2">CBS 955.72</strain>
    </source>
</reference>
<reference evidence="2" key="2">
    <citation type="submission" date="2023-06" db="EMBL/GenBank/DDBJ databases">
        <authorList>
            <consortium name="Lawrence Berkeley National Laboratory"/>
            <person name="Haridas S."/>
            <person name="Hensen N."/>
            <person name="Bonometti L."/>
            <person name="Westerberg I."/>
            <person name="Brannstrom I.O."/>
            <person name="Guillou S."/>
            <person name="Cros-Aarteil S."/>
            <person name="Calhoun S."/>
            <person name="Kuo A."/>
            <person name="Mondo S."/>
            <person name="Pangilinan J."/>
            <person name="Riley R."/>
            <person name="Labutti K."/>
            <person name="Andreopoulos B."/>
            <person name="Lipzen A."/>
            <person name="Chen C."/>
            <person name="Yanf M."/>
            <person name="Daum C."/>
            <person name="Ng V."/>
            <person name="Clum A."/>
            <person name="Steindorff A."/>
            <person name="Ohm R."/>
            <person name="Martin F."/>
            <person name="Silar P."/>
            <person name="Natvig D."/>
            <person name="Lalanne C."/>
            <person name="Gautier V."/>
            <person name="Ament-Velasquez S.L."/>
            <person name="Kruys A."/>
            <person name="Hutchinson M.I."/>
            <person name="Powell A.J."/>
            <person name="Barry K."/>
            <person name="Miller A.N."/>
            <person name="Grigoriev I.V."/>
            <person name="Debuchy R."/>
            <person name="Gladieux P."/>
            <person name="Thoren M.H."/>
            <person name="Johannesson H."/>
        </authorList>
    </citation>
    <scope>NUCLEOTIDE SEQUENCE</scope>
    <source>
        <strain evidence="2">CBS 955.72</strain>
    </source>
</reference>
<proteinExistence type="predicted"/>
<feature type="compositionally biased region" description="Basic residues" evidence="1">
    <location>
        <begin position="426"/>
        <end position="440"/>
    </location>
</feature>
<organism evidence="2 3">
    <name type="scientific">Lasiosphaeria hispida</name>
    <dbReference type="NCBI Taxonomy" id="260671"/>
    <lineage>
        <taxon>Eukaryota</taxon>
        <taxon>Fungi</taxon>
        <taxon>Dikarya</taxon>
        <taxon>Ascomycota</taxon>
        <taxon>Pezizomycotina</taxon>
        <taxon>Sordariomycetes</taxon>
        <taxon>Sordariomycetidae</taxon>
        <taxon>Sordariales</taxon>
        <taxon>Lasiosphaeriaceae</taxon>
        <taxon>Lasiosphaeria</taxon>
    </lineage>
</organism>
<evidence type="ECO:0000256" key="1">
    <source>
        <dbReference type="SAM" id="MobiDB-lite"/>
    </source>
</evidence>
<feature type="compositionally biased region" description="Acidic residues" evidence="1">
    <location>
        <begin position="398"/>
        <end position="422"/>
    </location>
</feature>
<name>A0AAJ0HB58_9PEZI</name>
<feature type="compositionally biased region" description="Basic and acidic residues" evidence="1">
    <location>
        <begin position="386"/>
        <end position="397"/>
    </location>
</feature>
<feature type="region of interest" description="Disordered" evidence="1">
    <location>
        <begin position="1"/>
        <end position="41"/>
    </location>
</feature>
<feature type="compositionally biased region" description="Low complexity" evidence="1">
    <location>
        <begin position="30"/>
        <end position="41"/>
    </location>
</feature>
<dbReference type="AlphaFoldDB" id="A0AAJ0HB58"/>
<dbReference type="EMBL" id="JAUIQD010000006">
    <property type="protein sequence ID" value="KAK3346373.1"/>
    <property type="molecule type" value="Genomic_DNA"/>
</dbReference>
<protein>
    <submittedName>
        <fullName evidence="2">Uncharacterized protein</fullName>
    </submittedName>
</protein>
<dbReference type="Proteomes" id="UP001275084">
    <property type="component" value="Unassembled WGS sequence"/>
</dbReference>
<keyword evidence="3" id="KW-1185">Reference proteome</keyword>
<evidence type="ECO:0000313" key="3">
    <source>
        <dbReference type="Proteomes" id="UP001275084"/>
    </source>
</evidence>
<sequence>MPVIRLKVPKANTGPAMAAEPPKAVDASETAEIPGPEAAGPAREFNKAVDATETGNPTHLLDSTHLRDSSEVPRPILKSISFDFQDFGHHYHNTPTHRRRVSVNKYRPILPFRPIEMANTRSKTSKANNANTANAANMAHNAGLGSASHSNANMENMAYDDGAMAGDTDVDMAESDAEKAGMGLYSMKGEAEFGAEFPHLNTDLPFTPVDIDLLPDFKVERISRVVTVSGRMLGVVGQLYPLATFCVVRVPAPKNPTLRLSGGGMAKFSALLPPAVAEQQQYMICLRMRDWPSGGVAAFPDTRENKAALEEVEATFDKMEHEVWVRRPVKPSGGRAERVLKVIRGYEGANGAASNRATERWFRRNSGKPDGDAVGNRIMAQFAFADPRHEGGEMVEEKEGEEEEGGEEEVVEQEEESEEEEVAPAKKGRATGRGKGKGKA</sequence>
<accession>A0AAJ0HB58</accession>